<gene>
    <name evidence="5" type="ORF">METZ01_LOCUS164980</name>
</gene>
<dbReference type="SUPFAM" id="SSF53383">
    <property type="entry name" value="PLP-dependent transferases"/>
    <property type="match status" value="1"/>
</dbReference>
<evidence type="ECO:0000256" key="3">
    <source>
        <dbReference type="ARBA" id="ARBA00022679"/>
    </source>
</evidence>
<dbReference type="PANTHER" id="PTHR43094:SF1">
    <property type="entry name" value="AMINOTRANSFERASE CLASS-III"/>
    <property type="match status" value="1"/>
</dbReference>
<dbReference type="AlphaFoldDB" id="A0A382BEA0"/>
<evidence type="ECO:0000256" key="2">
    <source>
        <dbReference type="ARBA" id="ARBA00022576"/>
    </source>
</evidence>
<dbReference type="FunFam" id="3.40.640.10:FF:000014">
    <property type="entry name" value="Adenosylmethionine-8-amino-7-oxononanoate aminotransferase, probable"/>
    <property type="match status" value="1"/>
</dbReference>
<dbReference type="PROSITE" id="PS00600">
    <property type="entry name" value="AA_TRANSFER_CLASS_3"/>
    <property type="match status" value="1"/>
</dbReference>
<comment type="similarity">
    <text evidence="1">Belongs to the class-III pyridoxal-phosphate-dependent aminotransferase family.</text>
</comment>
<name>A0A382BEA0_9ZZZZ</name>
<protein>
    <recommendedName>
        <fullName evidence="6">Aspartate aminotransferase family protein</fullName>
    </recommendedName>
</protein>
<organism evidence="5">
    <name type="scientific">marine metagenome</name>
    <dbReference type="NCBI Taxonomy" id="408172"/>
    <lineage>
        <taxon>unclassified sequences</taxon>
        <taxon>metagenomes</taxon>
        <taxon>ecological metagenomes</taxon>
    </lineage>
</organism>
<evidence type="ECO:0000256" key="1">
    <source>
        <dbReference type="ARBA" id="ARBA00008954"/>
    </source>
</evidence>
<dbReference type="InterPro" id="IPR005814">
    <property type="entry name" value="Aminotrans_3"/>
</dbReference>
<evidence type="ECO:0008006" key="6">
    <source>
        <dbReference type="Google" id="ProtNLM"/>
    </source>
</evidence>
<dbReference type="Gene3D" id="3.90.1150.10">
    <property type="entry name" value="Aspartate Aminotransferase, domain 1"/>
    <property type="match status" value="1"/>
</dbReference>
<dbReference type="Pfam" id="PF00202">
    <property type="entry name" value="Aminotran_3"/>
    <property type="match status" value="1"/>
</dbReference>
<accession>A0A382BEA0</accession>
<sequence>MGEIIVTNATESKFINRDVAHLIHPLHSPSAHASAKVWVTGDGAFIEDADGNRFIDCLSGLWNNTAGNGRTELADAASQQMRQMGFASGYAGSSNPRAIELSERLAEITYPNINHFYLTSGGGESTDSNIKLARYYWKLKGKPDKTKVISRIWGYHGVTLAAMCATGISSYWPMFEPRIPGFFHIPGPYPYLYEMPDDAPSQGIAAANELEKKILEEGADTVAMFIAEPVQGAGGVIVPQDDYFKRIREICDAYDVLLVSDEVITGFGRTGRMFGLEHWDVQPDLIQFAKAITSGYFPLGGIGISDEIAQVMNDSGSPWMHAYTYSSHPVGCAVALAMLDIIEKEDFVAQAQTKGKRMLVKLKEALGDHPHVGEVRGLGMMCGVELVKDKASKQMFDAKDGIGAKVHVETVKRGMFSRVRGDVYCVAPPIVTGENTIDDIADILGASVRAVLG</sequence>
<dbReference type="InterPro" id="IPR015424">
    <property type="entry name" value="PyrdxlP-dep_Trfase"/>
</dbReference>
<keyword evidence="4" id="KW-0663">Pyridoxal phosphate</keyword>
<evidence type="ECO:0000256" key="4">
    <source>
        <dbReference type="ARBA" id="ARBA00022898"/>
    </source>
</evidence>
<dbReference type="Gene3D" id="3.40.640.10">
    <property type="entry name" value="Type I PLP-dependent aspartate aminotransferase-like (Major domain)"/>
    <property type="match status" value="1"/>
</dbReference>
<dbReference type="PANTHER" id="PTHR43094">
    <property type="entry name" value="AMINOTRANSFERASE"/>
    <property type="match status" value="1"/>
</dbReference>
<evidence type="ECO:0000313" key="5">
    <source>
        <dbReference type="EMBL" id="SVB12126.1"/>
    </source>
</evidence>
<dbReference type="InterPro" id="IPR015421">
    <property type="entry name" value="PyrdxlP-dep_Trfase_major"/>
</dbReference>
<dbReference type="EMBL" id="UINC01029429">
    <property type="protein sequence ID" value="SVB12126.1"/>
    <property type="molecule type" value="Genomic_DNA"/>
</dbReference>
<dbReference type="InterPro" id="IPR049704">
    <property type="entry name" value="Aminotrans_3_PPA_site"/>
</dbReference>
<dbReference type="CDD" id="cd00610">
    <property type="entry name" value="OAT_like"/>
    <property type="match status" value="1"/>
</dbReference>
<dbReference type="GO" id="GO:0030170">
    <property type="term" value="F:pyridoxal phosphate binding"/>
    <property type="evidence" value="ECO:0007669"/>
    <property type="project" value="InterPro"/>
</dbReference>
<dbReference type="InterPro" id="IPR015422">
    <property type="entry name" value="PyrdxlP-dep_Trfase_small"/>
</dbReference>
<reference evidence="5" key="1">
    <citation type="submission" date="2018-05" db="EMBL/GenBank/DDBJ databases">
        <authorList>
            <person name="Lanie J.A."/>
            <person name="Ng W.-L."/>
            <person name="Kazmierczak K.M."/>
            <person name="Andrzejewski T.M."/>
            <person name="Davidsen T.M."/>
            <person name="Wayne K.J."/>
            <person name="Tettelin H."/>
            <person name="Glass J.I."/>
            <person name="Rusch D."/>
            <person name="Podicherti R."/>
            <person name="Tsui H.-C.T."/>
            <person name="Winkler M.E."/>
        </authorList>
    </citation>
    <scope>NUCLEOTIDE SEQUENCE</scope>
</reference>
<keyword evidence="2" id="KW-0032">Aminotransferase</keyword>
<proteinExistence type="inferred from homology"/>
<dbReference type="GO" id="GO:0008483">
    <property type="term" value="F:transaminase activity"/>
    <property type="evidence" value="ECO:0007669"/>
    <property type="project" value="UniProtKB-KW"/>
</dbReference>
<keyword evidence="3" id="KW-0808">Transferase</keyword>